<evidence type="ECO:0000259" key="2">
    <source>
        <dbReference type="Pfam" id="PF00561"/>
    </source>
</evidence>
<dbReference type="OMA" id="WQYTNGV"/>
<dbReference type="PRINTS" id="PR00111">
    <property type="entry name" value="ABHYDROLASE"/>
</dbReference>
<comment type="caution">
    <text evidence="3">The sequence shown here is derived from an EMBL/GenBank/DDBJ whole genome shotgun (WGS) entry which is preliminary data.</text>
</comment>
<dbReference type="Pfam" id="PF00561">
    <property type="entry name" value="Abhydrolase_1"/>
    <property type="match status" value="1"/>
</dbReference>
<reference evidence="3 4" key="1">
    <citation type="submission" date="2015-12" db="EMBL/GenBank/DDBJ databases">
        <title>Dictyostelia acquired genes for synthesis and detection of signals that induce cell-type specialization by lateral gene transfer from prokaryotes.</title>
        <authorList>
            <person name="Gloeckner G."/>
            <person name="Schaap P."/>
        </authorList>
    </citation>
    <scope>NUCLEOTIDE SEQUENCE [LARGE SCALE GENOMIC DNA]</scope>
    <source>
        <strain evidence="3 4">TK</strain>
    </source>
</reference>
<sequence>MSTVKYNNIKIEGLNVFYRESGNKDAPTLLLLHGFPSSSYQFRHLFSNSKLDKYHLVAPDYIGYGNSDQPSTKEFEYSFDNQARIIQKFIDAIGLKRFSIYVFDYGAPIGYRLATAQPERIEGIVIQNGNAYNEGIDCKFWDNIKKFWINPKDPEVIPGILKLLTLDATKWQYQNGARDISSVSPDGWLMDQYFLDRPGNAEVQAAMLHSYSTNPPLYPQWQEYFRTHQPSSLLVWGKGDEIFPASGAYPYQKDLKNLEFHLLNTGHFALEEDSILISNLIDNFLYKIHNK</sequence>
<dbReference type="Gene3D" id="3.40.50.1820">
    <property type="entry name" value="alpha/beta hydrolase"/>
    <property type="match status" value="1"/>
</dbReference>
<dbReference type="STRING" id="361077.A0A151Z772"/>
<dbReference type="SUPFAM" id="SSF53474">
    <property type="entry name" value="alpha/beta-Hydrolases"/>
    <property type="match status" value="1"/>
</dbReference>
<dbReference type="PANTHER" id="PTHR42977:SF3">
    <property type="entry name" value="AB HYDROLASE-1 DOMAIN-CONTAINING PROTEIN"/>
    <property type="match status" value="1"/>
</dbReference>
<dbReference type="InterPro" id="IPR000639">
    <property type="entry name" value="Epox_hydrolase-like"/>
</dbReference>
<accession>A0A151Z772</accession>
<proteinExistence type="predicted"/>
<dbReference type="InParanoid" id="A0A151Z772"/>
<dbReference type="GO" id="GO:0004301">
    <property type="term" value="F:epoxide hydrolase activity"/>
    <property type="evidence" value="ECO:0007669"/>
    <property type="project" value="TreeGrafter"/>
</dbReference>
<evidence type="ECO:0000313" key="4">
    <source>
        <dbReference type="Proteomes" id="UP000076078"/>
    </source>
</evidence>
<dbReference type="PANTHER" id="PTHR42977">
    <property type="entry name" value="HYDROLASE-RELATED"/>
    <property type="match status" value="1"/>
</dbReference>
<gene>
    <name evidence="3" type="ORF">DLAC_09781</name>
</gene>
<keyword evidence="4" id="KW-1185">Reference proteome</keyword>
<dbReference type="InterPro" id="IPR051340">
    <property type="entry name" value="Haloalkane_dehalogenase"/>
</dbReference>
<evidence type="ECO:0000313" key="3">
    <source>
        <dbReference type="EMBL" id="KYQ89810.1"/>
    </source>
</evidence>
<dbReference type="PRINTS" id="PR00412">
    <property type="entry name" value="EPOXHYDRLASE"/>
</dbReference>
<feature type="domain" description="AB hydrolase-1" evidence="2">
    <location>
        <begin position="27"/>
        <end position="131"/>
    </location>
</feature>
<organism evidence="3 4">
    <name type="scientific">Tieghemostelium lacteum</name>
    <name type="common">Slime mold</name>
    <name type="synonym">Dictyostelium lacteum</name>
    <dbReference type="NCBI Taxonomy" id="361077"/>
    <lineage>
        <taxon>Eukaryota</taxon>
        <taxon>Amoebozoa</taxon>
        <taxon>Evosea</taxon>
        <taxon>Eumycetozoa</taxon>
        <taxon>Dictyostelia</taxon>
        <taxon>Dictyosteliales</taxon>
        <taxon>Raperosteliaceae</taxon>
        <taxon>Tieghemostelium</taxon>
    </lineage>
</organism>
<evidence type="ECO:0000256" key="1">
    <source>
        <dbReference type="ARBA" id="ARBA00022801"/>
    </source>
</evidence>
<dbReference type="Proteomes" id="UP000076078">
    <property type="component" value="Unassembled WGS sequence"/>
</dbReference>
<dbReference type="InterPro" id="IPR029058">
    <property type="entry name" value="AB_hydrolase_fold"/>
</dbReference>
<name>A0A151Z772_TIELA</name>
<keyword evidence="1" id="KW-0378">Hydrolase</keyword>
<protein>
    <recommendedName>
        <fullName evidence="2">AB hydrolase-1 domain-containing protein</fullName>
    </recommendedName>
</protein>
<dbReference type="EMBL" id="LODT01000039">
    <property type="protein sequence ID" value="KYQ89810.1"/>
    <property type="molecule type" value="Genomic_DNA"/>
</dbReference>
<dbReference type="AlphaFoldDB" id="A0A151Z772"/>
<dbReference type="OrthoDB" id="408373at2759"/>
<dbReference type="InterPro" id="IPR000073">
    <property type="entry name" value="AB_hydrolase_1"/>
</dbReference>